<organism evidence="3 4">
    <name type="scientific">Petrolisthes cinctipes</name>
    <name type="common">Flat porcelain crab</name>
    <dbReference type="NCBI Taxonomy" id="88211"/>
    <lineage>
        <taxon>Eukaryota</taxon>
        <taxon>Metazoa</taxon>
        <taxon>Ecdysozoa</taxon>
        <taxon>Arthropoda</taxon>
        <taxon>Crustacea</taxon>
        <taxon>Multicrustacea</taxon>
        <taxon>Malacostraca</taxon>
        <taxon>Eumalacostraca</taxon>
        <taxon>Eucarida</taxon>
        <taxon>Decapoda</taxon>
        <taxon>Pleocyemata</taxon>
        <taxon>Anomura</taxon>
        <taxon>Galatheoidea</taxon>
        <taxon>Porcellanidae</taxon>
        <taxon>Petrolisthes</taxon>
    </lineage>
</organism>
<feature type="domain" description="BZIP" evidence="2">
    <location>
        <begin position="367"/>
        <end position="430"/>
    </location>
</feature>
<feature type="compositionally biased region" description="Low complexity" evidence="1">
    <location>
        <begin position="217"/>
        <end position="237"/>
    </location>
</feature>
<dbReference type="AlphaFoldDB" id="A0AAE1FEH7"/>
<dbReference type="GO" id="GO:0003700">
    <property type="term" value="F:DNA-binding transcription factor activity"/>
    <property type="evidence" value="ECO:0007669"/>
    <property type="project" value="InterPro"/>
</dbReference>
<feature type="compositionally biased region" description="Basic and acidic residues" evidence="1">
    <location>
        <begin position="357"/>
        <end position="377"/>
    </location>
</feature>
<protein>
    <recommendedName>
        <fullName evidence="2">BZIP domain-containing protein</fullName>
    </recommendedName>
</protein>
<proteinExistence type="predicted"/>
<name>A0AAE1FEH7_PETCI</name>
<dbReference type="InterPro" id="IPR004827">
    <property type="entry name" value="bZIP"/>
</dbReference>
<feature type="region of interest" description="Disordered" evidence="1">
    <location>
        <begin position="206"/>
        <end position="238"/>
    </location>
</feature>
<evidence type="ECO:0000256" key="1">
    <source>
        <dbReference type="SAM" id="MobiDB-lite"/>
    </source>
</evidence>
<evidence type="ECO:0000313" key="4">
    <source>
        <dbReference type="Proteomes" id="UP001286313"/>
    </source>
</evidence>
<keyword evidence="4" id="KW-1185">Reference proteome</keyword>
<dbReference type="Proteomes" id="UP001286313">
    <property type="component" value="Unassembled WGS sequence"/>
</dbReference>
<feature type="compositionally biased region" description="Polar residues" evidence="1">
    <location>
        <begin position="334"/>
        <end position="343"/>
    </location>
</feature>
<accession>A0AAE1FEH7</accession>
<comment type="caution">
    <text evidence="3">The sequence shown here is derived from an EMBL/GenBank/DDBJ whole genome shotgun (WGS) entry which is preliminary data.</text>
</comment>
<dbReference type="PROSITE" id="PS50217">
    <property type="entry name" value="BZIP"/>
    <property type="match status" value="1"/>
</dbReference>
<sequence>MSASLTTQLQALVKDDKVYNIDQDFINIMGANEVTQSINTNKFMDKTSAYSDFLVNSPPPYHHHHTGDSDYTNVTYTSKPTTPNNNNTEDITTDLLVTLDRIIPDVYFPQGTIDSANPVSCEFSVVPEESSGESPSYTDLSNTQPYIETFQNPNETYIILQQEKESVQTVSEFSTVQVKKTPENFSGPCYFPIVQTPQAVTGESYNRETSEDSILPSELSSTQTTTTTEETLTNLTSPGYNDYQQVLLSDQIPFTDWSPVSSIVSHDAAAAGGVVVGGPMSTCSNSSSSSSSNSPGGGWSDEALTPSPVSPPRGRKQNKAGGPVRGKGGRGRRNSATGGQQPPRSTSRRRRSREKKVKLYERDQPFADPKKEKKRLDAINSKRNRDKKKSLMDELKEKVTKVLEERDEIKKELETLRKREARLQNQYINLQQYLNPYVPIPATSP</sequence>
<feature type="compositionally biased region" description="Basic residues" evidence="1">
    <location>
        <begin position="346"/>
        <end position="356"/>
    </location>
</feature>
<dbReference type="EMBL" id="JAWQEG010002451">
    <property type="protein sequence ID" value="KAK3871924.1"/>
    <property type="molecule type" value="Genomic_DNA"/>
</dbReference>
<reference evidence="3" key="1">
    <citation type="submission" date="2023-10" db="EMBL/GenBank/DDBJ databases">
        <title>Genome assemblies of two species of porcelain crab, Petrolisthes cinctipes and Petrolisthes manimaculis (Anomura: Porcellanidae).</title>
        <authorList>
            <person name="Angst P."/>
        </authorList>
    </citation>
    <scope>NUCLEOTIDE SEQUENCE</scope>
    <source>
        <strain evidence="3">PB745_01</strain>
        <tissue evidence="3">Gill</tissue>
    </source>
</reference>
<evidence type="ECO:0000313" key="3">
    <source>
        <dbReference type="EMBL" id="KAK3871924.1"/>
    </source>
</evidence>
<gene>
    <name evidence="3" type="ORF">Pcinc_022961</name>
</gene>
<feature type="region of interest" description="Disordered" evidence="1">
    <location>
        <begin position="281"/>
        <end position="392"/>
    </location>
</feature>
<evidence type="ECO:0000259" key="2">
    <source>
        <dbReference type="PROSITE" id="PS50217"/>
    </source>
</evidence>
<feature type="compositionally biased region" description="Low complexity" evidence="1">
    <location>
        <begin position="284"/>
        <end position="294"/>
    </location>
</feature>